<organism evidence="2 3">
    <name type="scientific">Streptomyces albidoflavus</name>
    <dbReference type="NCBI Taxonomy" id="1886"/>
    <lineage>
        <taxon>Bacteria</taxon>
        <taxon>Bacillati</taxon>
        <taxon>Actinomycetota</taxon>
        <taxon>Actinomycetes</taxon>
        <taxon>Kitasatosporales</taxon>
        <taxon>Streptomycetaceae</taxon>
        <taxon>Streptomyces</taxon>
        <taxon>Streptomyces albidoflavus group</taxon>
    </lineage>
</organism>
<dbReference type="SUPFAM" id="SSF160904">
    <property type="entry name" value="Jann2411-like"/>
    <property type="match status" value="1"/>
</dbReference>
<dbReference type="AlphaFoldDB" id="A0AA37BU36"/>
<dbReference type="InterPro" id="IPR023286">
    <property type="entry name" value="ABATE_dom_sf"/>
</dbReference>
<dbReference type="EMBL" id="BNDZ01000003">
    <property type="protein sequence ID" value="GHI44820.1"/>
    <property type="molecule type" value="Genomic_DNA"/>
</dbReference>
<dbReference type="InterPro" id="IPR010852">
    <property type="entry name" value="ABATE"/>
</dbReference>
<dbReference type="Gene3D" id="1.10.3300.10">
    <property type="entry name" value="Jann2411-like domain"/>
    <property type="match status" value="1"/>
</dbReference>
<dbReference type="PANTHER" id="PTHR35525">
    <property type="entry name" value="BLL6575 PROTEIN"/>
    <property type="match status" value="1"/>
</dbReference>
<dbReference type="Pfam" id="PF11706">
    <property type="entry name" value="zf-CGNR"/>
    <property type="match status" value="1"/>
</dbReference>
<evidence type="ECO:0000313" key="3">
    <source>
        <dbReference type="Proteomes" id="UP001051844"/>
    </source>
</evidence>
<protein>
    <recommendedName>
        <fullName evidence="1">Zinc finger CGNR domain-containing protein</fullName>
    </recommendedName>
</protein>
<reference evidence="2" key="1">
    <citation type="submission" date="2022-09" db="EMBL/GenBank/DDBJ databases">
        <title>Whole genome shotgun sequence of Streptomyces albidoflavus NBRC 12854.</title>
        <authorList>
            <person name="Komaki H."/>
            <person name="Tamura T."/>
        </authorList>
    </citation>
    <scope>NUCLEOTIDE SEQUENCE</scope>
    <source>
        <strain evidence="2">NBRC 12854</strain>
    </source>
</reference>
<proteinExistence type="predicted"/>
<comment type="caution">
    <text evidence="2">The sequence shown here is derived from an EMBL/GenBank/DDBJ whole genome shotgun (WGS) entry which is preliminary data.</text>
</comment>
<name>A0AA37BU36_9ACTN</name>
<dbReference type="InterPro" id="IPR021005">
    <property type="entry name" value="Znf_CGNR"/>
</dbReference>
<dbReference type="Proteomes" id="UP001051844">
    <property type="component" value="Unassembled WGS sequence"/>
</dbReference>
<accession>A0AA37BU36</accession>
<sequence>MRAVAERTVALVNALTPDHPDPAAVAGLLLRHGERGPLTLTEADVAPMRSAALQLREVLAARDTDTAAHALNRLLAQGTGPLRLTSHAGTAPWHPHLDSDDDAAWGEWLLASSCMALAVLLWDRQRPPGAVCASESCQDVFLTQGAGPTRRYCSRRCATRERVAAHRKARA</sequence>
<feature type="domain" description="Zinc finger CGNR" evidence="1">
    <location>
        <begin position="131"/>
        <end position="168"/>
    </location>
</feature>
<dbReference type="PANTHER" id="PTHR35525:SF3">
    <property type="entry name" value="BLL6575 PROTEIN"/>
    <property type="match status" value="1"/>
</dbReference>
<gene>
    <name evidence="2" type="ORF">ScoT_09940</name>
</gene>
<evidence type="ECO:0000259" key="1">
    <source>
        <dbReference type="Pfam" id="PF11706"/>
    </source>
</evidence>
<evidence type="ECO:0000313" key="2">
    <source>
        <dbReference type="EMBL" id="GHI44820.1"/>
    </source>
</evidence>